<dbReference type="PANTHER" id="PTHR46918:SF1">
    <property type="entry name" value="SYNAPTONEMAL COMPLEX PROTEIN 1"/>
    <property type="match status" value="1"/>
</dbReference>
<evidence type="ECO:0000313" key="4">
    <source>
        <dbReference type="RefSeq" id="XP_032800466.1"/>
    </source>
</evidence>
<feature type="compositionally biased region" description="Polar residues" evidence="2">
    <location>
        <begin position="145"/>
        <end position="158"/>
    </location>
</feature>
<gene>
    <name evidence="4" type="primary">LOC116937470</name>
</gene>
<accession>A0AAJ7WJW9</accession>
<reference evidence="4" key="1">
    <citation type="submission" date="2025-08" db="UniProtKB">
        <authorList>
            <consortium name="RefSeq"/>
        </authorList>
    </citation>
    <scope>IDENTIFICATION</scope>
    <source>
        <tissue evidence="4">Sperm</tissue>
    </source>
</reference>
<feature type="compositionally biased region" description="Polar residues" evidence="2">
    <location>
        <begin position="114"/>
        <end position="123"/>
    </location>
</feature>
<feature type="coiled-coil region" evidence="1">
    <location>
        <begin position="574"/>
        <end position="710"/>
    </location>
</feature>
<feature type="compositionally biased region" description="Basic and acidic residues" evidence="2">
    <location>
        <begin position="34"/>
        <end position="49"/>
    </location>
</feature>
<dbReference type="Pfam" id="PF05483">
    <property type="entry name" value="SCP-1"/>
    <property type="match status" value="1"/>
</dbReference>
<dbReference type="GO" id="GO:0000801">
    <property type="term" value="C:central element"/>
    <property type="evidence" value="ECO:0007669"/>
    <property type="project" value="TreeGrafter"/>
</dbReference>
<dbReference type="PANTHER" id="PTHR46918">
    <property type="entry name" value="SYNAPTONEMAL COMPLEX PROTEIN 1"/>
    <property type="match status" value="1"/>
</dbReference>
<dbReference type="GO" id="GO:0051878">
    <property type="term" value="P:lateral element assembly"/>
    <property type="evidence" value="ECO:0007669"/>
    <property type="project" value="TreeGrafter"/>
</dbReference>
<dbReference type="GeneID" id="116937470"/>
<keyword evidence="1" id="KW-0175">Coiled coil</keyword>
<name>A0AAJ7WJW9_PETMA</name>
<organism evidence="3 4">
    <name type="scientific">Petromyzon marinus</name>
    <name type="common">Sea lamprey</name>
    <dbReference type="NCBI Taxonomy" id="7757"/>
    <lineage>
        <taxon>Eukaryota</taxon>
        <taxon>Metazoa</taxon>
        <taxon>Chordata</taxon>
        <taxon>Craniata</taxon>
        <taxon>Vertebrata</taxon>
        <taxon>Cyclostomata</taxon>
        <taxon>Hyperoartia</taxon>
        <taxon>Petromyzontiformes</taxon>
        <taxon>Petromyzontidae</taxon>
        <taxon>Petromyzon</taxon>
    </lineage>
</organism>
<evidence type="ECO:0000256" key="1">
    <source>
        <dbReference type="SAM" id="Coils"/>
    </source>
</evidence>
<dbReference type="AlphaFoldDB" id="A0AAJ7WJW9"/>
<feature type="compositionally biased region" description="Gly residues" evidence="2">
    <location>
        <begin position="159"/>
        <end position="170"/>
    </location>
</feature>
<feature type="region of interest" description="Disordered" evidence="2">
    <location>
        <begin position="31"/>
        <end position="248"/>
    </location>
</feature>
<protein>
    <submittedName>
        <fullName evidence="4">FYVE and coiled-coil domain-containing protein 1-like isoform X1</fullName>
    </submittedName>
</protein>
<dbReference type="Proteomes" id="UP001318040">
    <property type="component" value="Unplaced"/>
</dbReference>
<feature type="compositionally biased region" description="Gly residues" evidence="2">
    <location>
        <begin position="128"/>
        <end position="139"/>
    </location>
</feature>
<feature type="compositionally biased region" description="Polar residues" evidence="2">
    <location>
        <begin position="227"/>
        <end position="238"/>
    </location>
</feature>
<dbReference type="KEGG" id="pmrn:116937470"/>
<dbReference type="InterPro" id="IPR008827">
    <property type="entry name" value="SYCP1"/>
</dbReference>
<feature type="compositionally biased region" description="Polar residues" evidence="2">
    <location>
        <begin position="176"/>
        <end position="185"/>
    </location>
</feature>
<feature type="compositionally biased region" description="Polar residues" evidence="2">
    <location>
        <begin position="196"/>
        <end position="212"/>
    </location>
</feature>
<sequence length="715" mass="79120">MEGNDNETFSRNLGSSFSTLPDFKIRCILGSVSENERGHRQSRQVREPSSRGQSQLGQGRGQTGPFQVMLGHGWCQMGQGEGQSGGQIQGPSVQGWGNKGQGQPGEGDGVAIQGHNQPGQGPSIQGWGNKGQGQPGEGDGVAIQGHNQPGQGPSTQGWGNKGQGQPGEGDGVAIQGHNQPGQSQYHDGKKKPQLGRGQTQPKQGQRQPEQGQGLSGHAHGLLGQGRGQPNQGLSQPRQSHCPLGQVQEPLGHAWGQLGQGQVGRGETGQVQQGQAQRMLLQAQANITEQHQPRQSTPPPPPLPLDGQENKDHVSRTYNSLRCEMNKLNMWKVRVHSELSKKEEAVRMAQETADALQKSTRQTQLENVHLSAQLQDVIDIKGDLMEKIRATRQMCDDLKGQSSSVQQTLTRAETEQEEVEAVHSSLKAELKTFAVTFSELNLKSQNDKNIALGKVEAAVEEMERARWDFVNKLTIKESQAKEMSELLELKNEELKMASQKLQDSIESCARLEETERNFQARLEQMQKESGTLKLEVNRRREIESTLQAGMQNAERSFAEKEREFTASTAGQRLSCDKLQHERRDLNVIVQNLEKANEELTAAASQRRSEEAEIRSRLERNIREKNTEIGNLKIASDNNDMKHRETLESLDAFKRERASLQEAVCQMEQRIAAMETLKNESKSELNGAKAKERVLENDLRDALNAVNVLESELSQER</sequence>
<keyword evidence="3" id="KW-1185">Reference proteome</keyword>
<dbReference type="GO" id="GO:0000711">
    <property type="term" value="P:meiotic DNA repair synthesis"/>
    <property type="evidence" value="ECO:0007669"/>
    <property type="project" value="TreeGrafter"/>
</dbReference>
<dbReference type="RefSeq" id="XP_032800466.1">
    <property type="nucleotide sequence ID" value="XM_032944575.1"/>
</dbReference>
<feature type="region of interest" description="Disordered" evidence="2">
    <location>
        <begin position="287"/>
        <end position="310"/>
    </location>
</feature>
<feature type="compositionally biased region" description="Gly residues" evidence="2">
    <location>
        <begin position="97"/>
        <end position="108"/>
    </location>
</feature>
<dbReference type="GO" id="GO:0003690">
    <property type="term" value="F:double-stranded DNA binding"/>
    <property type="evidence" value="ECO:0007669"/>
    <property type="project" value="TreeGrafter"/>
</dbReference>
<dbReference type="GO" id="GO:0001673">
    <property type="term" value="C:male germ cell nucleus"/>
    <property type="evidence" value="ECO:0007669"/>
    <property type="project" value="TreeGrafter"/>
</dbReference>
<dbReference type="GO" id="GO:0000802">
    <property type="term" value="C:transverse filament"/>
    <property type="evidence" value="ECO:0007669"/>
    <property type="project" value="TreeGrafter"/>
</dbReference>
<feature type="coiled-coil region" evidence="1">
    <location>
        <begin position="479"/>
        <end position="527"/>
    </location>
</feature>
<evidence type="ECO:0000313" key="3">
    <source>
        <dbReference type="Proteomes" id="UP001318040"/>
    </source>
</evidence>
<feature type="compositionally biased region" description="Gly residues" evidence="2">
    <location>
        <begin position="79"/>
        <end position="88"/>
    </location>
</feature>
<evidence type="ECO:0000256" key="2">
    <source>
        <dbReference type="SAM" id="MobiDB-lite"/>
    </source>
</evidence>
<dbReference type="GO" id="GO:0051026">
    <property type="term" value="P:chiasma assembly"/>
    <property type="evidence" value="ECO:0007669"/>
    <property type="project" value="TreeGrafter"/>
</dbReference>
<proteinExistence type="predicted"/>